<evidence type="ECO:0000256" key="2">
    <source>
        <dbReference type="ARBA" id="ARBA00023125"/>
    </source>
</evidence>
<keyword evidence="3" id="KW-0804">Transcription</keyword>
<dbReference type="Gene3D" id="1.10.357.10">
    <property type="entry name" value="Tetracycline Repressor, domain 2"/>
    <property type="match status" value="1"/>
</dbReference>
<keyword evidence="2 4" id="KW-0238">DNA-binding</keyword>
<comment type="caution">
    <text evidence="6">The sequence shown here is derived from an EMBL/GenBank/DDBJ whole genome shotgun (WGS) entry which is preliminary data.</text>
</comment>
<dbReference type="InterPro" id="IPR001647">
    <property type="entry name" value="HTH_TetR"/>
</dbReference>
<dbReference type="SUPFAM" id="SSF48498">
    <property type="entry name" value="Tetracyclin repressor-like, C-terminal domain"/>
    <property type="match status" value="1"/>
</dbReference>
<dbReference type="RefSeq" id="WP_407030920.1">
    <property type="nucleotide sequence ID" value="NZ_JAQGEF010000006.1"/>
</dbReference>
<keyword evidence="7" id="KW-1185">Reference proteome</keyword>
<dbReference type="Pfam" id="PF00440">
    <property type="entry name" value="TetR_N"/>
    <property type="match status" value="1"/>
</dbReference>
<evidence type="ECO:0000256" key="4">
    <source>
        <dbReference type="PROSITE-ProRule" id="PRU00335"/>
    </source>
</evidence>
<evidence type="ECO:0000259" key="5">
    <source>
        <dbReference type="PROSITE" id="PS50977"/>
    </source>
</evidence>
<keyword evidence="1" id="KW-0805">Transcription regulation</keyword>
<sequence>MAKSDNTRLFIIETTAPLFNVYGYANTSLADITAATALSKGSIYGNFTNKDELAEAAFSYSAKQQNTALKEAIESVKTPLDKLNAIVTFFASNWAAIKKTGGCPLLNAAVEADDAAEYLKKTVKDSFTSWINTIASVLDAGVKAKTFSKDLDTKQTAALFVMIIEGGVLLAKTYNSNKHMQTAIDQLNHIIKSQILKK</sequence>
<name>A0ABT4UII1_9BACT</name>
<feature type="DNA-binding region" description="H-T-H motif" evidence="4">
    <location>
        <begin position="28"/>
        <end position="47"/>
    </location>
</feature>
<dbReference type="SUPFAM" id="SSF46689">
    <property type="entry name" value="Homeodomain-like"/>
    <property type="match status" value="1"/>
</dbReference>
<evidence type="ECO:0000256" key="3">
    <source>
        <dbReference type="ARBA" id="ARBA00023163"/>
    </source>
</evidence>
<dbReference type="EMBL" id="JAQGEF010000006">
    <property type="protein sequence ID" value="MDA3614595.1"/>
    <property type="molecule type" value="Genomic_DNA"/>
</dbReference>
<dbReference type="Proteomes" id="UP001210231">
    <property type="component" value="Unassembled WGS sequence"/>
</dbReference>
<evidence type="ECO:0000256" key="1">
    <source>
        <dbReference type="ARBA" id="ARBA00023015"/>
    </source>
</evidence>
<dbReference type="PANTHER" id="PTHR47506">
    <property type="entry name" value="TRANSCRIPTIONAL REGULATORY PROTEIN"/>
    <property type="match status" value="1"/>
</dbReference>
<dbReference type="PRINTS" id="PR00455">
    <property type="entry name" value="HTHTETR"/>
</dbReference>
<reference evidence="6 7" key="1">
    <citation type="submission" date="2022-12" db="EMBL/GenBank/DDBJ databases">
        <title>Chitinophagaceae gen. sp. nov., a new member of the family Chitinophagaceae, isolated from soil in a chemical factory.</title>
        <authorList>
            <person name="Ke Z."/>
        </authorList>
    </citation>
    <scope>NUCLEOTIDE SEQUENCE [LARGE SCALE GENOMIC DNA]</scope>
    <source>
        <strain evidence="6 7">LY-5</strain>
    </source>
</reference>
<proteinExistence type="predicted"/>
<feature type="domain" description="HTH tetR-type" evidence="5">
    <location>
        <begin position="5"/>
        <end position="65"/>
    </location>
</feature>
<dbReference type="PANTHER" id="PTHR47506:SF3">
    <property type="entry name" value="HTH-TYPE TRANSCRIPTIONAL REGULATOR LMRA"/>
    <property type="match status" value="1"/>
</dbReference>
<dbReference type="InterPro" id="IPR011075">
    <property type="entry name" value="TetR_C"/>
</dbReference>
<evidence type="ECO:0000313" key="6">
    <source>
        <dbReference type="EMBL" id="MDA3614595.1"/>
    </source>
</evidence>
<evidence type="ECO:0000313" key="7">
    <source>
        <dbReference type="Proteomes" id="UP001210231"/>
    </source>
</evidence>
<dbReference type="InterPro" id="IPR009057">
    <property type="entry name" value="Homeodomain-like_sf"/>
</dbReference>
<dbReference type="PROSITE" id="PS50977">
    <property type="entry name" value="HTH_TETR_2"/>
    <property type="match status" value="1"/>
</dbReference>
<dbReference type="Pfam" id="PF16925">
    <property type="entry name" value="TetR_C_13"/>
    <property type="match status" value="1"/>
</dbReference>
<dbReference type="InterPro" id="IPR036271">
    <property type="entry name" value="Tet_transcr_reg_TetR-rel_C_sf"/>
</dbReference>
<protein>
    <submittedName>
        <fullName evidence="6">TetR/AcrR family transcriptional regulator</fullName>
    </submittedName>
</protein>
<accession>A0ABT4UII1</accession>
<organism evidence="6 7">
    <name type="scientific">Polluticaenibacter yanchengensis</name>
    <dbReference type="NCBI Taxonomy" id="3014562"/>
    <lineage>
        <taxon>Bacteria</taxon>
        <taxon>Pseudomonadati</taxon>
        <taxon>Bacteroidota</taxon>
        <taxon>Chitinophagia</taxon>
        <taxon>Chitinophagales</taxon>
        <taxon>Chitinophagaceae</taxon>
        <taxon>Polluticaenibacter</taxon>
    </lineage>
</organism>
<gene>
    <name evidence="6" type="ORF">O3P16_07230</name>
</gene>